<dbReference type="GO" id="GO:0005524">
    <property type="term" value="F:ATP binding"/>
    <property type="evidence" value="ECO:0007669"/>
    <property type="project" value="InterPro"/>
</dbReference>
<reference evidence="2 3" key="1">
    <citation type="submission" date="2018-06" db="EMBL/GenBank/DDBJ databases">
        <title>Genomic Encyclopedia of Archaeal and Bacterial Type Strains, Phase II (KMG-II): from individual species to whole genera.</title>
        <authorList>
            <person name="Goeker M."/>
        </authorList>
    </citation>
    <scope>NUCLEOTIDE SEQUENCE [LARGE SCALE GENOMIC DNA]</scope>
    <source>
        <strain evidence="2 3">JCM 11668</strain>
    </source>
</reference>
<sequence length="647" mass="70374">MPKPSASLSRHQSSLLKTFKANAALFLAYCCLARALRNEYHVRRGLPSIVVVMIAEGLTSADVSDAADLFVRESSYEVLNLTKMRRTGSRPILGESELNSALRRSRLLVIAESVQFTPEPIIAAADTVVVMERPTRSHLEASCRLTLGQVPEPSALDLMMQAPASMIGQAIRRGRSVRQTLERLQRLKTAQLKLNTGADKSTVPSLSEMHGLGEAGSWGHELAVDLKAWADGMLPWSDVDRGVLLHGVPGTGKTTYAKALAKTCGVPLIMGSIARWQAKGHLGDLLKAMRAAFDEAKNKAPSILFLDEIDAVGDRERFGDHNAQYSTEVVNALLECIDGADSREGVVVIGACNHPSRIDKALIRSGRLDRTIEIPLPDESSRDGILRWHLRGALADVALSSIVGRTSGASSADLERFVREARRRARRERRQMVVDDVLASLPELIEIPDNSRWRAAIHEAGHAAVITEFGFDMVLVAAIAAHVEVGKSGIAGGVRARPITSYDCTHDTYLADIAVLLAGIAAEDLFFGCRSDGAGGSPGTDLHLATVKATLMEASVGLGEHLTYLSSREEADLLASLQSNRELRMRVEAILAKQLDVARRIIGSQLEAVERLAECLMERPLSGDEVREILLRQPRFKLVIETKAKID</sequence>
<dbReference type="Pfam" id="PF00004">
    <property type="entry name" value="AAA"/>
    <property type="match status" value="1"/>
</dbReference>
<evidence type="ECO:0000313" key="2">
    <source>
        <dbReference type="EMBL" id="PYF01811.1"/>
    </source>
</evidence>
<dbReference type="InterPro" id="IPR000642">
    <property type="entry name" value="Peptidase_M41"/>
</dbReference>
<dbReference type="GO" id="GO:0030163">
    <property type="term" value="P:protein catabolic process"/>
    <property type="evidence" value="ECO:0007669"/>
    <property type="project" value="TreeGrafter"/>
</dbReference>
<dbReference type="GO" id="GO:0016887">
    <property type="term" value="F:ATP hydrolysis activity"/>
    <property type="evidence" value="ECO:0007669"/>
    <property type="project" value="InterPro"/>
</dbReference>
<organism evidence="2 3">
    <name type="scientific">Rhodopseudomonas faecalis</name>
    <dbReference type="NCBI Taxonomy" id="99655"/>
    <lineage>
        <taxon>Bacteria</taxon>
        <taxon>Pseudomonadati</taxon>
        <taxon>Pseudomonadota</taxon>
        <taxon>Alphaproteobacteria</taxon>
        <taxon>Hyphomicrobiales</taxon>
        <taxon>Nitrobacteraceae</taxon>
        <taxon>Rhodopseudomonas</taxon>
    </lineage>
</organism>
<comment type="caution">
    <text evidence="2">The sequence shown here is derived from an EMBL/GenBank/DDBJ whole genome shotgun (WGS) entry which is preliminary data.</text>
</comment>
<dbReference type="PANTHER" id="PTHR23076:SF97">
    <property type="entry name" value="ATP-DEPENDENT ZINC METALLOPROTEASE YME1L1"/>
    <property type="match status" value="1"/>
</dbReference>
<dbReference type="Gene3D" id="1.10.8.60">
    <property type="match status" value="1"/>
</dbReference>
<dbReference type="CDD" id="cd19481">
    <property type="entry name" value="RecA-like_protease"/>
    <property type="match status" value="1"/>
</dbReference>
<gene>
    <name evidence="2" type="ORF">BJ122_11734</name>
</gene>
<dbReference type="InterPro" id="IPR003593">
    <property type="entry name" value="AAA+_ATPase"/>
</dbReference>
<dbReference type="PANTHER" id="PTHR23076">
    <property type="entry name" value="METALLOPROTEASE M41 FTSH"/>
    <property type="match status" value="1"/>
</dbReference>
<dbReference type="Gene3D" id="1.20.58.760">
    <property type="entry name" value="Peptidase M41"/>
    <property type="match status" value="1"/>
</dbReference>
<keyword evidence="2" id="KW-0645">Protease</keyword>
<dbReference type="Gene3D" id="3.40.50.300">
    <property type="entry name" value="P-loop containing nucleotide triphosphate hydrolases"/>
    <property type="match status" value="1"/>
</dbReference>
<accession>A0A318TA17</accession>
<dbReference type="InterPro" id="IPR027417">
    <property type="entry name" value="P-loop_NTPase"/>
</dbReference>
<dbReference type="InterPro" id="IPR003959">
    <property type="entry name" value="ATPase_AAA_core"/>
</dbReference>
<dbReference type="SUPFAM" id="SSF52540">
    <property type="entry name" value="P-loop containing nucleoside triphosphate hydrolases"/>
    <property type="match status" value="1"/>
</dbReference>
<protein>
    <submittedName>
        <fullName evidence="2">ATP-dependent Zn protease</fullName>
    </submittedName>
</protein>
<dbReference type="SMART" id="SM00382">
    <property type="entry name" value="AAA"/>
    <property type="match status" value="1"/>
</dbReference>
<dbReference type="GO" id="GO:0004176">
    <property type="term" value="F:ATP-dependent peptidase activity"/>
    <property type="evidence" value="ECO:0007669"/>
    <property type="project" value="InterPro"/>
</dbReference>
<proteinExistence type="predicted"/>
<dbReference type="Pfam" id="PF01434">
    <property type="entry name" value="Peptidase_M41"/>
    <property type="match status" value="1"/>
</dbReference>
<evidence type="ECO:0000259" key="1">
    <source>
        <dbReference type="SMART" id="SM00382"/>
    </source>
</evidence>
<dbReference type="GO" id="GO:0004222">
    <property type="term" value="F:metalloendopeptidase activity"/>
    <property type="evidence" value="ECO:0007669"/>
    <property type="project" value="InterPro"/>
</dbReference>
<evidence type="ECO:0000313" key="3">
    <source>
        <dbReference type="Proteomes" id="UP000248148"/>
    </source>
</evidence>
<dbReference type="SUPFAM" id="SSF140990">
    <property type="entry name" value="FtsH protease domain-like"/>
    <property type="match status" value="1"/>
</dbReference>
<feature type="domain" description="AAA+ ATPase" evidence="1">
    <location>
        <begin position="239"/>
        <end position="378"/>
    </location>
</feature>
<dbReference type="RefSeq" id="WP_110781557.1">
    <property type="nucleotide sequence ID" value="NZ_QJTI01000017.1"/>
</dbReference>
<keyword evidence="2" id="KW-0378">Hydrolase</keyword>
<keyword evidence="3" id="KW-1185">Reference proteome</keyword>
<dbReference type="OrthoDB" id="9809379at2"/>
<dbReference type="GO" id="GO:0005886">
    <property type="term" value="C:plasma membrane"/>
    <property type="evidence" value="ECO:0007669"/>
    <property type="project" value="TreeGrafter"/>
</dbReference>
<dbReference type="GO" id="GO:0006508">
    <property type="term" value="P:proteolysis"/>
    <property type="evidence" value="ECO:0007669"/>
    <property type="project" value="UniProtKB-KW"/>
</dbReference>
<name>A0A318TA17_9BRAD</name>
<dbReference type="AlphaFoldDB" id="A0A318TA17"/>
<dbReference type="Proteomes" id="UP000248148">
    <property type="component" value="Unassembled WGS sequence"/>
</dbReference>
<dbReference type="EMBL" id="QJTI01000017">
    <property type="protein sequence ID" value="PYF01811.1"/>
    <property type="molecule type" value="Genomic_DNA"/>
</dbReference>
<dbReference type="InterPro" id="IPR037219">
    <property type="entry name" value="Peptidase_M41-like"/>
</dbReference>